<proteinExistence type="predicted"/>
<comment type="caution">
    <text evidence="1">The sequence shown here is derived from an EMBL/GenBank/DDBJ whole genome shotgun (WGS) entry which is preliminary data.</text>
</comment>
<gene>
    <name evidence="1" type="ORF">KME15_02770</name>
</gene>
<evidence type="ECO:0000313" key="2">
    <source>
        <dbReference type="Proteomes" id="UP000757435"/>
    </source>
</evidence>
<protein>
    <submittedName>
        <fullName evidence="1">Uncharacterized protein</fullName>
    </submittedName>
</protein>
<dbReference type="AlphaFoldDB" id="A0A951QA50"/>
<sequence>MPTTYLNDLSQNRLSTVANATGALCLYLRQFDSNIFYATNSSFQVDCAGSPSGIGIFCGVGKAHATKNPYLNAARNLSH</sequence>
<accession>A0A951QA50</accession>
<dbReference type="EMBL" id="JAHHHD010000002">
    <property type="protein sequence ID" value="MBW4657573.1"/>
    <property type="molecule type" value="Genomic_DNA"/>
</dbReference>
<name>A0A951QA50_9CYAN</name>
<reference evidence="1" key="2">
    <citation type="journal article" date="2022" name="Microbiol. Resour. Announc.">
        <title>Metagenome Sequencing to Explore Phylogenomics of Terrestrial Cyanobacteria.</title>
        <authorList>
            <person name="Ward R.D."/>
            <person name="Stajich J.E."/>
            <person name="Johansen J.R."/>
            <person name="Huntemann M."/>
            <person name="Clum A."/>
            <person name="Foster B."/>
            <person name="Foster B."/>
            <person name="Roux S."/>
            <person name="Palaniappan K."/>
            <person name="Varghese N."/>
            <person name="Mukherjee S."/>
            <person name="Reddy T.B.K."/>
            <person name="Daum C."/>
            <person name="Copeland A."/>
            <person name="Chen I.A."/>
            <person name="Ivanova N.N."/>
            <person name="Kyrpides N.C."/>
            <person name="Shapiro N."/>
            <person name="Eloe-Fadrosh E.A."/>
            <person name="Pietrasiak N."/>
        </authorList>
    </citation>
    <scope>NUCLEOTIDE SEQUENCE</scope>
    <source>
        <strain evidence="1">UHER 2000/2452</strain>
    </source>
</reference>
<reference evidence="1" key="1">
    <citation type="submission" date="2021-05" db="EMBL/GenBank/DDBJ databases">
        <authorList>
            <person name="Pietrasiak N."/>
            <person name="Ward R."/>
            <person name="Stajich J.E."/>
            <person name="Kurbessoian T."/>
        </authorList>
    </citation>
    <scope>NUCLEOTIDE SEQUENCE</scope>
    <source>
        <strain evidence="1">UHER 2000/2452</strain>
    </source>
</reference>
<dbReference type="Proteomes" id="UP000757435">
    <property type="component" value="Unassembled WGS sequence"/>
</dbReference>
<evidence type="ECO:0000313" key="1">
    <source>
        <dbReference type="EMBL" id="MBW4657573.1"/>
    </source>
</evidence>
<organism evidence="1 2">
    <name type="scientific">Drouetiella hepatica Uher 2000/2452</name>
    <dbReference type="NCBI Taxonomy" id="904376"/>
    <lineage>
        <taxon>Bacteria</taxon>
        <taxon>Bacillati</taxon>
        <taxon>Cyanobacteriota</taxon>
        <taxon>Cyanophyceae</taxon>
        <taxon>Oculatellales</taxon>
        <taxon>Oculatellaceae</taxon>
        <taxon>Drouetiella</taxon>
    </lineage>
</organism>